<dbReference type="Pfam" id="PF01558">
    <property type="entry name" value="POR"/>
    <property type="match status" value="1"/>
</dbReference>
<dbReference type="SUPFAM" id="SSF52518">
    <property type="entry name" value="Thiamin diphosphate-binding fold (THDP-binding)"/>
    <property type="match status" value="1"/>
</dbReference>
<proteinExistence type="predicted"/>
<dbReference type="Gene3D" id="3.40.50.970">
    <property type="match status" value="1"/>
</dbReference>
<dbReference type="Pfam" id="PF01855">
    <property type="entry name" value="POR_N"/>
    <property type="match status" value="1"/>
</dbReference>
<comment type="subunit">
    <text evidence="3">Heterotetramer of the KorA, KorB, KorC and KorD subunits.</text>
</comment>
<organism evidence="11 12">
    <name type="scientific">Halosimplex rubrum</name>
    <dbReference type="NCBI Taxonomy" id="869889"/>
    <lineage>
        <taxon>Archaea</taxon>
        <taxon>Methanobacteriati</taxon>
        <taxon>Methanobacteriota</taxon>
        <taxon>Stenosarchaea group</taxon>
        <taxon>Halobacteria</taxon>
        <taxon>Halobacteriales</taxon>
        <taxon>Haloarculaceae</taxon>
        <taxon>Halosimplex</taxon>
    </lineage>
</organism>
<accession>A0A7D5P2C3</accession>
<dbReference type="EC" id="1.2.7.3" evidence="4"/>
<dbReference type="InterPro" id="IPR019752">
    <property type="entry name" value="Pyrv/ketoisovalerate_OxRed_cat"/>
</dbReference>
<dbReference type="FunFam" id="3.40.50.970:FF:000022">
    <property type="entry name" value="2-oxoglutarate ferredoxin oxidoreductase alpha subunit"/>
    <property type="match status" value="1"/>
</dbReference>
<dbReference type="EMBL" id="CP058910">
    <property type="protein sequence ID" value="QLH79226.1"/>
    <property type="molecule type" value="Genomic_DNA"/>
</dbReference>
<dbReference type="InterPro" id="IPR009014">
    <property type="entry name" value="Transketo_C/PFOR_II"/>
</dbReference>
<dbReference type="Proteomes" id="UP000509667">
    <property type="component" value="Chromosome"/>
</dbReference>
<comment type="catalytic activity">
    <reaction evidence="2">
        <text>2 oxidized [2Fe-2S]-[ferredoxin] + 2-oxoglutarate + CoA = succinyl-CoA + 2 reduced [2Fe-2S]-[ferredoxin] + CO2 + H(+)</text>
        <dbReference type="Rhea" id="RHEA:17297"/>
        <dbReference type="Rhea" id="RHEA-COMP:10000"/>
        <dbReference type="Rhea" id="RHEA-COMP:10001"/>
        <dbReference type="ChEBI" id="CHEBI:15378"/>
        <dbReference type="ChEBI" id="CHEBI:16526"/>
        <dbReference type="ChEBI" id="CHEBI:16810"/>
        <dbReference type="ChEBI" id="CHEBI:33737"/>
        <dbReference type="ChEBI" id="CHEBI:33738"/>
        <dbReference type="ChEBI" id="CHEBI:57287"/>
        <dbReference type="ChEBI" id="CHEBI:57292"/>
        <dbReference type="EC" id="1.2.7.3"/>
    </reaction>
</comment>
<keyword evidence="1" id="KW-0560">Oxidoreductase</keyword>
<reference evidence="11 12" key="1">
    <citation type="submission" date="2020-07" db="EMBL/GenBank/DDBJ databases">
        <title>Halosimplex pelagicum sp. nov. and Halosimplex rubrum sp. nov., isolated from salted brown alga Laminaria, and emended description of the genus Halosimplex.</title>
        <authorList>
            <person name="Cui H."/>
        </authorList>
    </citation>
    <scope>NUCLEOTIDE SEQUENCE [LARGE SCALE GENOMIC DNA]</scope>
    <source>
        <strain evidence="11 12">R27</strain>
    </source>
</reference>
<keyword evidence="12" id="KW-1185">Reference proteome</keyword>
<dbReference type="CDD" id="cd07034">
    <property type="entry name" value="TPP_PYR_PFOR_IOR-alpha_like"/>
    <property type="match status" value="1"/>
</dbReference>
<evidence type="ECO:0000256" key="4">
    <source>
        <dbReference type="ARBA" id="ARBA00066947"/>
    </source>
</evidence>
<dbReference type="GO" id="GO:0006979">
    <property type="term" value="P:response to oxidative stress"/>
    <property type="evidence" value="ECO:0007669"/>
    <property type="project" value="TreeGrafter"/>
</dbReference>
<dbReference type="AlphaFoldDB" id="A0A7D5P2C3"/>
<evidence type="ECO:0000256" key="5">
    <source>
        <dbReference type="ARBA" id="ARBA00071398"/>
    </source>
</evidence>
<dbReference type="KEGG" id="hrr:HZS55_18865"/>
<evidence type="ECO:0000256" key="8">
    <source>
        <dbReference type="SAM" id="Coils"/>
    </source>
</evidence>
<dbReference type="InterPro" id="IPR050722">
    <property type="entry name" value="Pyruvate:ferred/Flavod_OxRd"/>
</dbReference>
<dbReference type="GO" id="GO:0006082">
    <property type="term" value="P:organic acid metabolic process"/>
    <property type="evidence" value="ECO:0007669"/>
    <property type="project" value="UniProtKB-ARBA"/>
</dbReference>
<dbReference type="InterPro" id="IPR002880">
    <property type="entry name" value="Pyrv_Fd/Flavodoxin_OxRdtase_N"/>
</dbReference>
<dbReference type="PANTHER" id="PTHR32154:SF20">
    <property type="entry name" value="2-OXOGLUTARATE OXIDOREDUCTASE SUBUNIT KORA"/>
    <property type="match status" value="1"/>
</dbReference>
<dbReference type="Gene3D" id="3.40.920.10">
    <property type="entry name" value="Pyruvate-ferredoxin oxidoreductase, PFOR, domain III"/>
    <property type="match status" value="1"/>
</dbReference>
<evidence type="ECO:0000259" key="10">
    <source>
        <dbReference type="Pfam" id="PF01855"/>
    </source>
</evidence>
<dbReference type="SUPFAM" id="SSF53323">
    <property type="entry name" value="Pyruvate-ferredoxin oxidoreductase, PFOR, domain III"/>
    <property type="match status" value="1"/>
</dbReference>
<gene>
    <name evidence="11" type="ORF">HZS55_18865</name>
</gene>
<dbReference type="InterPro" id="IPR029061">
    <property type="entry name" value="THDP-binding"/>
</dbReference>
<feature type="domain" description="Pyruvate flavodoxin/ferredoxin oxidoreductase pyrimidine binding" evidence="10">
    <location>
        <begin position="210"/>
        <end position="455"/>
    </location>
</feature>
<dbReference type="GO" id="GO:0047553">
    <property type="term" value="F:2-oxoglutarate synthase activity"/>
    <property type="evidence" value="ECO:0007669"/>
    <property type="project" value="UniProtKB-EC"/>
</dbReference>
<dbReference type="InterPro" id="IPR002869">
    <property type="entry name" value="Pyrv_flavodox_OxRed_cen"/>
</dbReference>
<dbReference type="InterPro" id="IPR022367">
    <property type="entry name" value="2-oxoacid/accept_OxRdtase_asu"/>
</dbReference>
<name>A0A7D5P2C3_9EURY</name>
<dbReference type="SUPFAM" id="SSF52922">
    <property type="entry name" value="TK C-terminal domain-like"/>
    <property type="match status" value="1"/>
</dbReference>
<dbReference type="PANTHER" id="PTHR32154">
    <property type="entry name" value="PYRUVATE-FLAVODOXIN OXIDOREDUCTASE-RELATED"/>
    <property type="match status" value="1"/>
</dbReference>
<evidence type="ECO:0000256" key="1">
    <source>
        <dbReference type="ARBA" id="ARBA00023002"/>
    </source>
</evidence>
<evidence type="ECO:0000256" key="2">
    <source>
        <dbReference type="ARBA" id="ARBA00052359"/>
    </source>
</evidence>
<protein>
    <recommendedName>
        <fullName evidence="5">2-oxoglutarate synthase subunit KorA</fullName>
        <ecNumber evidence="4">1.2.7.3</ecNumber>
    </recommendedName>
    <alternativeName>
        <fullName evidence="7">2-ketoglutarate oxidoreductase alpha chain</fullName>
    </alternativeName>
    <alternativeName>
        <fullName evidence="6">2-oxoglutarate-ferredoxin oxidoreductase subunit alpha</fullName>
    </alternativeName>
</protein>
<dbReference type="NCBIfam" id="TIGR03710">
    <property type="entry name" value="OAFO_sf"/>
    <property type="match status" value="1"/>
</dbReference>
<evidence type="ECO:0000313" key="11">
    <source>
        <dbReference type="EMBL" id="QLH79226.1"/>
    </source>
</evidence>
<evidence type="ECO:0000256" key="7">
    <source>
        <dbReference type="ARBA" id="ARBA00079587"/>
    </source>
</evidence>
<dbReference type="OrthoDB" id="31112at2157"/>
<evidence type="ECO:0000313" key="12">
    <source>
        <dbReference type="Proteomes" id="UP000509667"/>
    </source>
</evidence>
<keyword evidence="8" id="KW-0175">Coiled coil</keyword>
<dbReference type="GeneID" id="56079970"/>
<feature type="coiled-coil region" evidence="8">
    <location>
        <begin position="437"/>
        <end position="464"/>
    </location>
</feature>
<sequence length="592" mass="65063">MPEDLNWAIGGEAGDGIDSTGKIFAQALSRAGRHVFTSKDFASRIRGGYTAYKVRTSVDRVESVVDRLDILIALTERTIDENMDELHEGSVIIYDGERSTMQDVEVPDGMIGLSVPLQRLAEDAGGAIMANVVALGAACEVAQFPIENLDESLEKRFGDKGEAIVENNKEAARLGQQHVQEEYDHEFDYDIETTDEDYVLLNGDEAIGMGAIAAGCRFYSGYPITPATDVMEYLTGRIDQYGGKVVQAEDELSAINMALGAARAGARAMTATSGPGIDLMTETFGLVATTETPLVICDVMRSGPSTGMPTKQEQGDLNMTLYGGHGEIPRFVVAPTSVSECFWKTVEAFNYAEKYQTPVYLVSDLALAVTEQTFPPEAFDMDEVEIERGKVVDEDEIDSWLDERGRFQAHFSAADGISPRAFPGTTDGAHMTTGLEHDELGRRTEEEEVRLEQVEKRQRKVETAKEEEDWDYREFGDEDADALVISWGSNEGAMREALGFLDERGHDVRFISVPYIFPRPDLSEEIEAADDVIVVECNATGQFADVIEHDVLERVQRVNKYNGVRFKADELATEIENTLSGADAGAAEVEAE</sequence>
<feature type="domain" description="Pyruvate/ketoisovalerate oxidoreductase catalytic" evidence="9">
    <location>
        <begin position="13"/>
        <end position="175"/>
    </location>
</feature>
<evidence type="ECO:0000259" key="9">
    <source>
        <dbReference type="Pfam" id="PF01558"/>
    </source>
</evidence>
<dbReference type="RefSeq" id="WP_179909097.1">
    <property type="nucleotide sequence ID" value="NZ_CP058910.1"/>
</dbReference>
<evidence type="ECO:0000256" key="6">
    <source>
        <dbReference type="ARBA" id="ARBA00076968"/>
    </source>
</evidence>
<evidence type="ECO:0000256" key="3">
    <source>
        <dbReference type="ARBA" id="ARBA00064882"/>
    </source>
</evidence>
<dbReference type="GO" id="GO:0044272">
    <property type="term" value="P:sulfur compound biosynthetic process"/>
    <property type="evidence" value="ECO:0007669"/>
    <property type="project" value="UniProtKB-ARBA"/>
</dbReference>
<dbReference type="Gene3D" id="3.40.50.920">
    <property type="match status" value="1"/>
</dbReference>